<protein>
    <submittedName>
        <fullName evidence="3">Uncharacterized protein</fullName>
    </submittedName>
</protein>
<dbReference type="PANTHER" id="PTHR43566">
    <property type="entry name" value="CONSERVED PROTEIN"/>
    <property type="match status" value="1"/>
</dbReference>
<name>A0A6S6UEF4_9BACT</name>
<evidence type="ECO:0000259" key="2">
    <source>
        <dbReference type="Pfam" id="PF13635"/>
    </source>
</evidence>
<dbReference type="EMBL" id="CACVAU010000085">
    <property type="protein sequence ID" value="CAA6826186.1"/>
    <property type="molecule type" value="Genomic_DNA"/>
</dbReference>
<dbReference type="AlphaFoldDB" id="A0A6S6UEF4"/>
<feature type="domain" description="DUF4143" evidence="2">
    <location>
        <begin position="196"/>
        <end position="272"/>
    </location>
</feature>
<dbReference type="InterPro" id="IPR025420">
    <property type="entry name" value="DUF4143"/>
</dbReference>
<gene>
    <name evidence="3" type="ORF">HELGO_WM7560</name>
</gene>
<sequence length="272" mass="31798">MRYLKRAIREDLEEYLKYFPVLLISGARQVGKSTLALNLDIENYITLDDINIYEMVKNDPKAFIENLKKPVIIDEAQRLPQLMITIKEYIDKDRINGQFVLTGSASLQGFKDISDSLAGRVGIVELYPLSLKEKAQNKQNIIDMFLGSLDEYILKNYDNSKFTDAIIDGGYPEILKIDSQKAKYLWFSSYIRTYIESDARELANIRNIDKFIKMYRLCMIRSGNMFNKNELQKEAGLDNRTFDSYFAVMEHTYQIKKLQPFFKNQLKRLIKT</sequence>
<evidence type="ECO:0000259" key="1">
    <source>
        <dbReference type="Pfam" id="PF13173"/>
    </source>
</evidence>
<feature type="domain" description="AAA" evidence="1">
    <location>
        <begin position="20"/>
        <end position="133"/>
    </location>
</feature>
<feature type="non-terminal residue" evidence="3">
    <location>
        <position position="272"/>
    </location>
</feature>
<organism evidence="3">
    <name type="scientific">uncultured Sulfurovum sp</name>
    <dbReference type="NCBI Taxonomy" id="269237"/>
    <lineage>
        <taxon>Bacteria</taxon>
        <taxon>Pseudomonadati</taxon>
        <taxon>Campylobacterota</taxon>
        <taxon>Epsilonproteobacteria</taxon>
        <taxon>Campylobacterales</taxon>
        <taxon>Sulfurovaceae</taxon>
        <taxon>Sulfurovum</taxon>
        <taxon>environmental samples</taxon>
    </lineage>
</organism>
<dbReference type="Pfam" id="PF13173">
    <property type="entry name" value="AAA_14"/>
    <property type="match status" value="1"/>
</dbReference>
<dbReference type="Pfam" id="PF13635">
    <property type="entry name" value="DUF4143"/>
    <property type="match status" value="1"/>
</dbReference>
<dbReference type="SUPFAM" id="SSF52540">
    <property type="entry name" value="P-loop containing nucleoside triphosphate hydrolases"/>
    <property type="match status" value="1"/>
</dbReference>
<proteinExistence type="predicted"/>
<dbReference type="InterPro" id="IPR041682">
    <property type="entry name" value="AAA_14"/>
</dbReference>
<dbReference type="PANTHER" id="PTHR43566:SF2">
    <property type="entry name" value="DUF4143 DOMAIN-CONTAINING PROTEIN"/>
    <property type="match status" value="1"/>
</dbReference>
<reference evidence="3" key="1">
    <citation type="submission" date="2020-01" db="EMBL/GenBank/DDBJ databases">
        <authorList>
            <person name="Meier V. D."/>
            <person name="Meier V D."/>
        </authorList>
    </citation>
    <scope>NUCLEOTIDE SEQUENCE</scope>
    <source>
        <strain evidence="3">HLG_WM_MAG_05</strain>
    </source>
</reference>
<dbReference type="InterPro" id="IPR027417">
    <property type="entry name" value="P-loop_NTPase"/>
</dbReference>
<evidence type="ECO:0000313" key="3">
    <source>
        <dbReference type="EMBL" id="CAA6826186.1"/>
    </source>
</evidence>
<accession>A0A6S6UEF4</accession>